<dbReference type="Proteomes" id="UP000515276">
    <property type="component" value="Chromosome"/>
</dbReference>
<reference evidence="1 2" key="1">
    <citation type="journal article" date="2020" name="G3 (Bethesda)">
        <title>CeMbio - The Caenorhabditis elegans Microbiome Resource.</title>
        <authorList>
            <person name="Dirksen P."/>
            <person name="Assie A."/>
            <person name="Zimmermann J."/>
            <person name="Zhang F."/>
            <person name="Tietje A.M."/>
            <person name="Marsh S.A."/>
            <person name="Felix M.A."/>
            <person name="Shapira M."/>
            <person name="Kaleta C."/>
            <person name="Schulenburg H."/>
            <person name="Samuel B."/>
        </authorList>
    </citation>
    <scope>NUCLEOTIDE SEQUENCE [LARGE SCALE GENOMIC DNA]</scope>
    <source>
        <strain evidence="1 2">MSPm1</strain>
    </source>
</reference>
<proteinExistence type="predicted"/>
<organism evidence="1 2">
    <name type="scientific">Pseudomonas berkeleyensis</name>
    <dbReference type="NCBI Taxonomy" id="2726956"/>
    <lineage>
        <taxon>Bacteria</taxon>
        <taxon>Pseudomonadati</taxon>
        <taxon>Pseudomonadota</taxon>
        <taxon>Gammaproteobacteria</taxon>
        <taxon>Pseudomonadales</taxon>
        <taxon>Pseudomonadaceae</taxon>
        <taxon>Pseudomonas</taxon>
    </lineage>
</organism>
<keyword evidence="2" id="KW-1185">Reference proteome</keyword>
<evidence type="ECO:0000313" key="2">
    <source>
        <dbReference type="Proteomes" id="UP000515276"/>
    </source>
</evidence>
<evidence type="ECO:0000313" key="1">
    <source>
        <dbReference type="EMBL" id="QMV63447.1"/>
    </source>
</evidence>
<dbReference type="RefSeq" id="WP_182369496.1">
    <property type="nucleotide sequence ID" value="NZ_CP059139.1"/>
</dbReference>
<dbReference type="EMBL" id="CP059139">
    <property type="protein sequence ID" value="QMV63447.1"/>
    <property type="molecule type" value="Genomic_DNA"/>
</dbReference>
<name>A0A7G5DNX2_9PSED</name>
<accession>A0A7G5DNX2</accession>
<dbReference type="AlphaFoldDB" id="A0A7G5DNX2"/>
<sequence>MLMKLAPKKRRNPRNFYLSIAAVIVIAGTGRYFAHRAEQERVAQQAELVERLASLNVALPRKVDALTTLEYIGLMGDDTIFYRYRIDRPARMFSEELLASMQVRARSGLERLACKEPQLMAAMSKFKLHQEHSYLGRNGVLFSVEIHPEQLNCPG</sequence>
<protein>
    <submittedName>
        <fullName evidence="1">Uncharacterized protein</fullName>
    </submittedName>
</protein>
<gene>
    <name evidence="1" type="ORF">HS968_26145</name>
</gene>